<keyword evidence="2" id="KW-0472">Membrane</keyword>
<keyword evidence="4" id="KW-1185">Reference proteome</keyword>
<feature type="transmembrane region" description="Helical" evidence="2">
    <location>
        <begin position="69"/>
        <end position="99"/>
    </location>
</feature>
<feature type="region of interest" description="Disordered" evidence="1">
    <location>
        <begin position="118"/>
        <end position="170"/>
    </location>
</feature>
<evidence type="ECO:0000313" key="4">
    <source>
        <dbReference type="Proteomes" id="UP001141327"/>
    </source>
</evidence>
<gene>
    <name evidence="3" type="ORF">PAPYR_6565</name>
</gene>
<name>A0ABQ8UF76_9EUKA</name>
<feature type="compositionally biased region" description="Low complexity" evidence="1">
    <location>
        <begin position="119"/>
        <end position="133"/>
    </location>
</feature>
<feature type="transmembrane region" description="Helical" evidence="2">
    <location>
        <begin position="36"/>
        <end position="57"/>
    </location>
</feature>
<keyword evidence="2" id="KW-1133">Transmembrane helix</keyword>
<keyword evidence="2" id="KW-0812">Transmembrane</keyword>
<reference evidence="3" key="1">
    <citation type="journal article" date="2022" name="bioRxiv">
        <title>Genomics of Preaxostyla Flagellates Illuminates Evolutionary Transitions and the Path Towards Mitochondrial Loss.</title>
        <authorList>
            <person name="Novak L.V.F."/>
            <person name="Treitli S.C."/>
            <person name="Pyrih J."/>
            <person name="Halakuc P."/>
            <person name="Pipaliya S.V."/>
            <person name="Vacek V."/>
            <person name="Brzon O."/>
            <person name="Soukal P."/>
            <person name="Eme L."/>
            <person name="Dacks J.B."/>
            <person name="Karnkowska A."/>
            <person name="Elias M."/>
            <person name="Hampl V."/>
        </authorList>
    </citation>
    <scope>NUCLEOTIDE SEQUENCE</scope>
    <source>
        <strain evidence="3">RCP-MX</strain>
    </source>
</reference>
<accession>A0ABQ8UF76</accession>
<comment type="caution">
    <text evidence="3">The sequence shown here is derived from an EMBL/GenBank/DDBJ whole genome shotgun (WGS) entry which is preliminary data.</text>
</comment>
<protein>
    <submittedName>
        <fullName evidence="3">Uncharacterized protein</fullName>
    </submittedName>
</protein>
<sequence>MEVVFLVGARKELIFSRWRRCPVPLIDRNCCDMCSIFLPLFVLVTILGALVIPTTFRTYFVMSRPSSEMLFSIVFLLCVFSISCAVLIVDTMVLLMWGLARWRACNVKLVIPFDPLTPSPRQQPANNQPAEAEPSPPPAVPLPVQDRPPSPDTPRLPEKTSVEEPRVPSQ</sequence>
<dbReference type="EMBL" id="JAPMOS010000038">
    <property type="protein sequence ID" value="KAJ4457886.1"/>
    <property type="molecule type" value="Genomic_DNA"/>
</dbReference>
<evidence type="ECO:0000256" key="2">
    <source>
        <dbReference type="SAM" id="Phobius"/>
    </source>
</evidence>
<proteinExistence type="predicted"/>
<evidence type="ECO:0000256" key="1">
    <source>
        <dbReference type="SAM" id="MobiDB-lite"/>
    </source>
</evidence>
<feature type="compositionally biased region" description="Basic and acidic residues" evidence="1">
    <location>
        <begin position="155"/>
        <end position="170"/>
    </location>
</feature>
<organism evidence="3 4">
    <name type="scientific">Paratrimastix pyriformis</name>
    <dbReference type="NCBI Taxonomy" id="342808"/>
    <lineage>
        <taxon>Eukaryota</taxon>
        <taxon>Metamonada</taxon>
        <taxon>Preaxostyla</taxon>
        <taxon>Paratrimastigidae</taxon>
        <taxon>Paratrimastix</taxon>
    </lineage>
</organism>
<feature type="compositionally biased region" description="Pro residues" evidence="1">
    <location>
        <begin position="134"/>
        <end position="154"/>
    </location>
</feature>
<dbReference type="Proteomes" id="UP001141327">
    <property type="component" value="Unassembled WGS sequence"/>
</dbReference>
<evidence type="ECO:0000313" key="3">
    <source>
        <dbReference type="EMBL" id="KAJ4457886.1"/>
    </source>
</evidence>